<sequence>MNNYFSHDSNARNSSKMLQVRMKVGAIGYAIYFMLLERLRDEDDYTSVKDYNAIAFDLRVDASQIKAVVEDFGLFAFTDDGKYFYSEGFNKRMALKDAKSRRRSEAGKKGAKSRWNGNSKANPSTGEEESKPKPSQKNSNAMAMPSDSDGKERKVKESKVKDKKTIRPNSDKPKYGPDDQPYQIAQHLLKAIRDNDPDFSPKGDERKLQTWANDIRLAHTQDGHAYDKLDGMVDWCQHDDFWKSNILSGAKLRKQFDQMKIQAASRGRGGSKPTRVKETLPDWAQSGATPTATRTEITPEQQAEINARIARLQQNREPEQEATT</sequence>
<evidence type="ECO:0000313" key="3">
    <source>
        <dbReference type="EMBL" id="ADF83434.1"/>
    </source>
</evidence>
<feature type="compositionally biased region" description="Basic and acidic residues" evidence="1">
    <location>
        <begin position="148"/>
        <end position="177"/>
    </location>
</feature>
<dbReference type="OrthoDB" id="5683at10239"/>
<feature type="compositionally biased region" description="Polar residues" evidence="1">
    <location>
        <begin position="286"/>
        <end position="304"/>
    </location>
</feature>
<feature type="compositionally biased region" description="Basic and acidic residues" evidence="1">
    <location>
        <begin position="314"/>
        <end position="324"/>
    </location>
</feature>
<organism evidence="3 4">
    <name type="scientific">Lactobacillus phage LBR48</name>
    <dbReference type="NCBI Taxonomy" id="755164"/>
    <lineage>
        <taxon>Viruses</taxon>
        <taxon>Duplodnaviria</taxon>
        <taxon>Heunggongvirae</taxon>
        <taxon>Uroviricota</taxon>
        <taxon>Caudoviricetes</taxon>
        <taxon>Anamdongvirus</taxon>
        <taxon>Anamdongvirus LBR48</taxon>
    </lineage>
</organism>
<protein>
    <submittedName>
        <fullName evidence="3">Putative replication initiation protein</fullName>
    </submittedName>
</protein>
<dbReference type="EMBL" id="GU967410">
    <property type="protein sequence ID" value="ADF83434.1"/>
    <property type="molecule type" value="Genomic_DNA"/>
</dbReference>
<dbReference type="Proteomes" id="UP000002375">
    <property type="component" value="Segment"/>
</dbReference>
<dbReference type="Pfam" id="PF14297">
    <property type="entry name" value="Lin1244_N"/>
    <property type="match status" value="1"/>
</dbReference>
<feature type="region of interest" description="Disordered" evidence="1">
    <location>
        <begin position="96"/>
        <end position="180"/>
    </location>
</feature>
<accession>D6PSU3</accession>
<reference evidence="3 4" key="1">
    <citation type="journal article" date="2011" name="Arch. Virol.">
        <title>Complete nucleotide sequence of the temperate bacteriophage LBR48, a new member of the family Myoviridae.</title>
        <authorList>
            <person name="Jang S.H."/>
            <person name="Yoon B.H."/>
            <person name="Chang H.I."/>
        </authorList>
    </citation>
    <scope>NUCLEOTIDE SEQUENCE [LARGE SCALE GENOMIC DNA]</scope>
</reference>
<proteinExistence type="predicted"/>
<evidence type="ECO:0000256" key="1">
    <source>
        <dbReference type="SAM" id="MobiDB-lite"/>
    </source>
</evidence>
<evidence type="ECO:0000313" key="4">
    <source>
        <dbReference type="Proteomes" id="UP000002375"/>
    </source>
</evidence>
<dbReference type="GeneID" id="26040507"/>
<dbReference type="KEGG" id="vg:26040507"/>
<feature type="compositionally biased region" description="Polar residues" evidence="1">
    <location>
        <begin position="115"/>
        <end position="125"/>
    </location>
</feature>
<name>D6PSU3_9CAUD</name>
<evidence type="ECO:0000259" key="2">
    <source>
        <dbReference type="Pfam" id="PF14297"/>
    </source>
</evidence>
<feature type="domain" description="Lin1244/Lin1753-like N-terminal" evidence="2">
    <location>
        <begin position="4"/>
        <end position="88"/>
    </location>
</feature>
<feature type="region of interest" description="Disordered" evidence="1">
    <location>
        <begin position="262"/>
        <end position="324"/>
    </location>
</feature>
<feature type="compositionally biased region" description="Basic and acidic residues" evidence="1">
    <location>
        <begin position="96"/>
        <end position="108"/>
    </location>
</feature>
<keyword evidence="4" id="KW-1185">Reference proteome</keyword>
<dbReference type="RefSeq" id="YP_009168559.1">
    <property type="nucleotide sequence ID" value="NC_027990.1"/>
</dbReference>
<dbReference type="InterPro" id="IPR025400">
    <property type="entry name" value="Lin1244/Lin1753-like_N"/>
</dbReference>